<accession>A0A547PUA7</accession>
<dbReference type="Proteomes" id="UP000318590">
    <property type="component" value="Unassembled WGS sequence"/>
</dbReference>
<evidence type="ECO:0000313" key="2">
    <source>
        <dbReference type="EMBL" id="TRD17726.1"/>
    </source>
</evidence>
<gene>
    <name evidence="2" type="ORF">FEV53_12665</name>
</gene>
<reference evidence="2 3" key="1">
    <citation type="submission" date="2019-06" db="EMBL/GenBank/DDBJ databases">
        <title>Paenimaribius caenipelagi gen. nov., sp. nov., isolated from a tidal flat.</title>
        <authorList>
            <person name="Yoon J.-H."/>
        </authorList>
    </citation>
    <scope>NUCLEOTIDE SEQUENCE [LARGE SCALE GENOMIC DNA]</scope>
    <source>
        <strain evidence="2 3">JBTF-M29</strain>
    </source>
</reference>
<proteinExistence type="predicted"/>
<dbReference type="RefSeq" id="WP_142835197.1">
    <property type="nucleotide sequence ID" value="NZ_VFSV01000023.1"/>
</dbReference>
<feature type="region of interest" description="Disordered" evidence="1">
    <location>
        <begin position="54"/>
        <end position="77"/>
    </location>
</feature>
<comment type="caution">
    <text evidence="2">The sequence shown here is derived from an EMBL/GenBank/DDBJ whole genome shotgun (WGS) entry which is preliminary data.</text>
</comment>
<dbReference type="EMBL" id="VFSV01000023">
    <property type="protein sequence ID" value="TRD17726.1"/>
    <property type="molecule type" value="Genomic_DNA"/>
</dbReference>
<organism evidence="2 3">
    <name type="scientific">Palleronia caenipelagi</name>
    <dbReference type="NCBI Taxonomy" id="2489174"/>
    <lineage>
        <taxon>Bacteria</taxon>
        <taxon>Pseudomonadati</taxon>
        <taxon>Pseudomonadota</taxon>
        <taxon>Alphaproteobacteria</taxon>
        <taxon>Rhodobacterales</taxon>
        <taxon>Roseobacteraceae</taxon>
        <taxon>Palleronia</taxon>
    </lineage>
</organism>
<protein>
    <submittedName>
        <fullName evidence="2">Uncharacterized protein</fullName>
    </submittedName>
</protein>
<dbReference type="AlphaFoldDB" id="A0A547PUA7"/>
<keyword evidence="3" id="KW-1185">Reference proteome</keyword>
<evidence type="ECO:0000313" key="3">
    <source>
        <dbReference type="Proteomes" id="UP000318590"/>
    </source>
</evidence>
<sequence>MTTPIALLAPQDNDDLLAIMEMTRNEIEKMRLYPDAEKRKEQLELDLEEDREVMARLERERGPDVDRDHEQEDEHER</sequence>
<evidence type="ECO:0000256" key="1">
    <source>
        <dbReference type="SAM" id="MobiDB-lite"/>
    </source>
</evidence>
<name>A0A547PUA7_9RHOB</name>